<protein>
    <recommendedName>
        <fullName evidence="1">DUF7168 domain-containing protein</fullName>
    </recommendedName>
</protein>
<dbReference type="EMBL" id="UGOW01000002">
    <property type="protein sequence ID" value="STY82940.1"/>
    <property type="molecule type" value="Genomic_DNA"/>
</dbReference>
<dbReference type="InterPro" id="IPR055592">
    <property type="entry name" value="DUF7168"/>
</dbReference>
<evidence type="ECO:0000313" key="2">
    <source>
        <dbReference type="EMBL" id="KTD44162.1"/>
    </source>
</evidence>
<dbReference type="OrthoDB" id="5631791at2"/>
<evidence type="ECO:0000259" key="1">
    <source>
        <dbReference type="Pfam" id="PF23771"/>
    </source>
</evidence>
<proteinExistence type="predicted"/>
<dbReference type="Pfam" id="PF23771">
    <property type="entry name" value="DUF7168"/>
    <property type="match status" value="1"/>
</dbReference>
<accession>A0A378P9W6</accession>
<evidence type="ECO:0000313" key="3">
    <source>
        <dbReference type="EMBL" id="STY82940.1"/>
    </source>
</evidence>
<reference evidence="3 5" key="2">
    <citation type="submission" date="2018-06" db="EMBL/GenBank/DDBJ databases">
        <authorList>
            <consortium name="Pathogen Informatics"/>
            <person name="Doyle S."/>
        </authorList>
    </citation>
    <scope>NUCLEOTIDE SEQUENCE [LARGE SCALE GENOMIC DNA]</scope>
    <source>
        <strain evidence="3 5">NCTC12376</strain>
    </source>
</reference>
<dbReference type="EMBL" id="LNYR01000043">
    <property type="protein sequence ID" value="KTD44162.1"/>
    <property type="molecule type" value="Genomic_DNA"/>
</dbReference>
<feature type="domain" description="DUF7168" evidence="1">
    <location>
        <begin position="300"/>
        <end position="372"/>
    </location>
</feature>
<organism evidence="3 5">
    <name type="scientific">Legionella quateirensis</name>
    <dbReference type="NCBI Taxonomy" id="45072"/>
    <lineage>
        <taxon>Bacteria</taxon>
        <taxon>Pseudomonadati</taxon>
        <taxon>Pseudomonadota</taxon>
        <taxon>Gammaproteobacteria</taxon>
        <taxon>Legionellales</taxon>
        <taxon>Legionellaceae</taxon>
        <taxon>Legionella</taxon>
    </lineage>
</organism>
<dbReference type="Proteomes" id="UP000254230">
    <property type="component" value="Unassembled WGS sequence"/>
</dbReference>
<dbReference type="RefSeq" id="WP_058475104.1">
    <property type="nucleotide sequence ID" value="NZ_CAAAIL010000017.1"/>
</dbReference>
<reference evidence="2 4" key="1">
    <citation type="submission" date="2015-11" db="EMBL/GenBank/DDBJ databases">
        <title>Genomic analysis of 38 Legionella species identifies large and diverse effector repertoires.</title>
        <authorList>
            <person name="Burstein D."/>
            <person name="Amaro F."/>
            <person name="Zusman T."/>
            <person name="Lifshitz Z."/>
            <person name="Cohen O."/>
            <person name="Gilbert J.A."/>
            <person name="Pupko T."/>
            <person name="Shuman H.A."/>
            <person name="Segal G."/>
        </authorList>
    </citation>
    <scope>NUCLEOTIDE SEQUENCE [LARGE SCALE GENOMIC DNA]</scope>
    <source>
        <strain evidence="2 4">ATCC 49507</strain>
    </source>
</reference>
<gene>
    <name evidence="2" type="ORF">Lqua_2982</name>
    <name evidence="3" type="ORF">NCTC12376_03405</name>
</gene>
<name>A0A378P9W6_9GAMM</name>
<dbReference type="Proteomes" id="UP000054639">
    <property type="component" value="Unassembled WGS sequence"/>
</dbReference>
<keyword evidence="4" id="KW-1185">Reference proteome</keyword>
<evidence type="ECO:0000313" key="4">
    <source>
        <dbReference type="Proteomes" id="UP000054639"/>
    </source>
</evidence>
<evidence type="ECO:0000313" key="5">
    <source>
        <dbReference type="Proteomes" id="UP000254230"/>
    </source>
</evidence>
<dbReference type="AlphaFoldDB" id="A0A378P9W6"/>
<sequence>MANKKRKVSLDDYVSCYHYFERAIQNNRFMSEETNNSVRIQAIQAFAELKNTAHDEETVHLFQLWLDEFIDPQAFSRCYRALNQKKYLVEKTLRTITISDEAYNSLKDLAHQKNVSLSQVIIDGCTLLQDKNNESIRPLINTLNTATLTPSNINQNPIGSQSSVMTSVTLGNTNVISLFGDELDESSDEENSDTEFDFFDFEEVREWPRKPEGYDFRSNESYKKYRKYIERLTIKKPDEKLLDTFNKTINYYLTEDNCHQIGPHLLLIRQELLNQQLFSQKFNPELFEISKGFNVGNLTMDDYADELIFLLGYIFGCTTASITAGNRQPTVFAGHPNHVQLAYKTFHYLDAFLNDEVKSFAARCHKNTKRKNRTIRAKWHGCHLVGVMLNSIIDDEEDYMLLPQSEYEQLSQYSFKKVHEYFDENEPLGGWWDPKKHPFR</sequence>